<keyword evidence="3" id="KW-1185">Reference proteome</keyword>
<feature type="compositionally biased region" description="Polar residues" evidence="1">
    <location>
        <begin position="9"/>
        <end position="18"/>
    </location>
</feature>
<evidence type="ECO:0000313" key="3">
    <source>
        <dbReference type="Proteomes" id="UP001556367"/>
    </source>
</evidence>
<name>A0ABR3JE34_9AGAR</name>
<evidence type="ECO:0000313" key="2">
    <source>
        <dbReference type="EMBL" id="KAL0953990.1"/>
    </source>
</evidence>
<reference evidence="3" key="1">
    <citation type="submission" date="2024-06" db="EMBL/GenBank/DDBJ databases">
        <title>Multi-omics analyses provide insights into the biosynthesis of the anticancer antibiotic pleurotin in Hohenbuehelia grisea.</title>
        <authorList>
            <person name="Weaver J.A."/>
            <person name="Alberti F."/>
        </authorList>
    </citation>
    <scope>NUCLEOTIDE SEQUENCE [LARGE SCALE GENOMIC DNA]</scope>
    <source>
        <strain evidence="3">T-177</strain>
    </source>
</reference>
<feature type="compositionally biased region" description="Basic residues" evidence="1">
    <location>
        <begin position="220"/>
        <end position="233"/>
    </location>
</feature>
<protein>
    <submittedName>
        <fullName evidence="2">Uncharacterized protein</fullName>
    </submittedName>
</protein>
<sequence>MIRGEWKTRSTPKTTSIDATMGVRNGNPVDDDSDEEQTPSDSVDDDSDVGMDVGEATPRSRPSDNLNGHGPHTHSNNSGIDSLADTMSSLSLVPPSIRFGRGGKRGGFQHQYQHPHLHQQHPQHPGHTVNGANDHHNLHTHTSSANASSPDEHATPRQHQQALPPRGHALGPRGGRGRAGFNHHATNGHHPVAMNVDVSNNPQAMAPPNMRGRGAAHGGARGRGRGRGRGQTA</sequence>
<gene>
    <name evidence="2" type="ORF">HGRIS_005148</name>
</gene>
<organism evidence="2 3">
    <name type="scientific">Hohenbuehelia grisea</name>
    <dbReference type="NCBI Taxonomy" id="104357"/>
    <lineage>
        <taxon>Eukaryota</taxon>
        <taxon>Fungi</taxon>
        <taxon>Dikarya</taxon>
        <taxon>Basidiomycota</taxon>
        <taxon>Agaricomycotina</taxon>
        <taxon>Agaricomycetes</taxon>
        <taxon>Agaricomycetidae</taxon>
        <taxon>Agaricales</taxon>
        <taxon>Pleurotineae</taxon>
        <taxon>Pleurotaceae</taxon>
        <taxon>Hohenbuehelia</taxon>
    </lineage>
</organism>
<proteinExistence type="predicted"/>
<evidence type="ECO:0000256" key="1">
    <source>
        <dbReference type="SAM" id="MobiDB-lite"/>
    </source>
</evidence>
<comment type="caution">
    <text evidence="2">The sequence shown here is derived from an EMBL/GenBank/DDBJ whole genome shotgun (WGS) entry which is preliminary data.</text>
</comment>
<feature type="compositionally biased region" description="Acidic residues" evidence="1">
    <location>
        <begin position="29"/>
        <end position="49"/>
    </location>
</feature>
<feature type="compositionally biased region" description="Polar residues" evidence="1">
    <location>
        <begin position="140"/>
        <end position="149"/>
    </location>
</feature>
<feature type="compositionally biased region" description="Polar residues" evidence="1">
    <location>
        <begin position="73"/>
        <end position="91"/>
    </location>
</feature>
<dbReference type="EMBL" id="JASNQZ010000008">
    <property type="protein sequence ID" value="KAL0953990.1"/>
    <property type="molecule type" value="Genomic_DNA"/>
</dbReference>
<feature type="region of interest" description="Disordered" evidence="1">
    <location>
        <begin position="1"/>
        <end position="233"/>
    </location>
</feature>
<dbReference type="Proteomes" id="UP001556367">
    <property type="component" value="Unassembled WGS sequence"/>
</dbReference>
<accession>A0ABR3JE34</accession>